<feature type="domain" description="Aminotransferase-like plant mobile" evidence="1">
    <location>
        <begin position="4"/>
        <end position="143"/>
    </location>
</feature>
<dbReference type="Proteomes" id="UP001515500">
    <property type="component" value="Chromosome 5"/>
</dbReference>
<sequence>MADEKHMFHLTCDETTITLEDVELLLGLPISGHEVIRQTSNLGSVVCAELLEVVPSADQRKGQSITLTWLEETFSILPYDVGQREIECYAHAYILRLISSVLMLDMSQNSVHLKWLPLLRDFTEAGRYSRGSVFLATLWAHIEVDDDSHNNKHNVKPPANRRCCTVLVAVFTVDAAGVIERLR</sequence>
<dbReference type="InterPro" id="IPR044824">
    <property type="entry name" value="MAIN-like"/>
</dbReference>
<dbReference type="PANTHER" id="PTHR46033">
    <property type="entry name" value="PROTEIN MAIN-LIKE 2"/>
    <property type="match status" value="1"/>
</dbReference>
<name>A0AB40B856_DIOCR</name>
<dbReference type="RefSeq" id="XP_039123440.1">
    <property type="nucleotide sequence ID" value="XM_039267506.1"/>
</dbReference>
<evidence type="ECO:0000259" key="1">
    <source>
        <dbReference type="Pfam" id="PF10536"/>
    </source>
</evidence>
<reference evidence="3" key="1">
    <citation type="submission" date="2025-08" db="UniProtKB">
        <authorList>
            <consortium name="RefSeq"/>
        </authorList>
    </citation>
    <scope>IDENTIFICATION</scope>
</reference>
<accession>A0AB40B856</accession>
<gene>
    <name evidence="3" type="primary">LOC120260061</name>
</gene>
<dbReference type="Pfam" id="PF10536">
    <property type="entry name" value="PMD"/>
    <property type="match status" value="1"/>
</dbReference>
<protein>
    <submittedName>
        <fullName evidence="3">Protein MAIN-LIKE 1-like</fullName>
    </submittedName>
</protein>
<keyword evidence="2" id="KW-1185">Reference proteome</keyword>
<dbReference type="InterPro" id="IPR019557">
    <property type="entry name" value="AminoTfrase-like_pln_mobile"/>
</dbReference>
<dbReference type="PANTHER" id="PTHR46033:SF8">
    <property type="entry name" value="PROTEIN MAINTENANCE OF MERISTEMS-LIKE"/>
    <property type="match status" value="1"/>
</dbReference>
<dbReference type="GO" id="GO:0010073">
    <property type="term" value="P:meristem maintenance"/>
    <property type="evidence" value="ECO:0007669"/>
    <property type="project" value="InterPro"/>
</dbReference>
<organism evidence="2 3">
    <name type="scientific">Dioscorea cayennensis subsp. rotundata</name>
    <name type="common">White Guinea yam</name>
    <name type="synonym">Dioscorea rotundata</name>
    <dbReference type="NCBI Taxonomy" id="55577"/>
    <lineage>
        <taxon>Eukaryota</taxon>
        <taxon>Viridiplantae</taxon>
        <taxon>Streptophyta</taxon>
        <taxon>Embryophyta</taxon>
        <taxon>Tracheophyta</taxon>
        <taxon>Spermatophyta</taxon>
        <taxon>Magnoliopsida</taxon>
        <taxon>Liliopsida</taxon>
        <taxon>Dioscoreales</taxon>
        <taxon>Dioscoreaceae</taxon>
        <taxon>Dioscorea</taxon>
    </lineage>
</organism>
<dbReference type="GeneID" id="120260061"/>
<proteinExistence type="predicted"/>
<dbReference type="AlphaFoldDB" id="A0AB40B856"/>
<evidence type="ECO:0000313" key="3">
    <source>
        <dbReference type="RefSeq" id="XP_039123440.1"/>
    </source>
</evidence>
<evidence type="ECO:0000313" key="2">
    <source>
        <dbReference type="Proteomes" id="UP001515500"/>
    </source>
</evidence>